<dbReference type="Proteomes" id="UP001626550">
    <property type="component" value="Unassembled WGS sequence"/>
</dbReference>
<protein>
    <submittedName>
        <fullName evidence="2">Uncharacterized protein</fullName>
    </submittedName>
</protein>
<proteinExistence type="predicted"/>
<name>A0ABD2PLM5_9PLAT</name>
<reference evidence="2 3" key="1">
    <citation type="submission" date="2024-11" db="EMBL/GenBank/DDBJ databases">
        <title>Adaptive evolution of stress response genes in parasites aligns with host niche diversity.</title>
        <authorList>
            <person name="Hahn C."/>
            <person name="Resl P."/>
        </authorList>
    </citation>
    <scope>NUCLEOTIDE SEQUENCE [LARGE SCALE GENOMIC DNA]</scope>
    <source>
        <strain evidence="2">EGGRZ-B1_66</strain>
        <tissue evidence="2">Body</tissue>
    </source>
</reference>
<feature type="region of interest" description="Disordered" evidence="1">
    <location>
        <begin position="22"/>
        <end position="46"/>
    </location>
</feature>
<evidence type="ECO:0000313" key="3">
    <source>
        <dbReference type="Proteomes" id="UP001626550"/>
    </source>
</evidence>
<organism evidence="2 3">
    <name type="scientific">Cichlidogyrus casuarinus</name>
    <dbReference type="NCBI Taxonomy" id="1844966"/>
    <lineage>
        <taxon>Eukaryota</taxon>
        <taxon>Metazoa</taxon>
        <taxon>Spiralia</taxon>
        <taxon>Lophotrochozoa</taxon>
        <taxon>Platyhelminthes</taxon>
        <taxon>Monogenea</taxon>
        <taxon>Monopisthocotylea</taxon>
        <taxon>Dactylogyridea</taxon>
        <taxon>Ancyrocephalidae</taxon>
        <taxon>Cichlidogyrus</taxon>
    </lineage>
</organism>
<accession>A0ABD2PLM5</accession>
<dbReference type="Gene3D" id="3.40.930.10">
    <property type="entry name" value="Mannitol-specific EII, Chain A"/>
    <property type="match status" value="1"/>
</dbReference>
<sequence>MQGEAEVDLKYAHFTIGGELCTDDSSNEASGGQPGMKKPQKRSKLSRLDSTLAPMIIIESSSDLENAPRPFCVPNKPLINVAGDKLHPCPSTLFTELLVLTKHGSSSCRPSTFANFARDHAWHQVSRFFHYQEDLDRVTGLFTPASVPLVNLRDLKTFKSLLLCPGALMLNPVLSEESEYLELERLTELLERSLNAAPEGDKRWLLFALTHLAHLHQSELQNLPPARTTDCEIPVHHMRNRSYFVKISNQREFSLSMLIVCVPVNGTKRRAISTAVSPHKTAMTLQQSCIDCESPPDPVTEKTPTRSLSTSKLNDNKSLITQSSEMLLKPQLSYKKRSEMLERLPPGIESAAIHVSRCRETINYSSTLVVDQVSLL</sequence>
<dbReference type="AlphaFoldDB" id="A0ABD2PLM5"/>
<keyword evidence="3" id="KW-1185">Reference proteome</keyword>
<evidence type="ECO:0000256" key="1">
    <source>
        <dbReference type="SAM" id="MobiDB-lite"/>
    </source>
</evidence>
<dbReference type="EMBL" id="JBJKFK010006050">
    <property type="protein sequence ID" value="KAL3308005.1"/>
    <property type="molecule type" value="Genomic_DNA"/>
</dbReference>
<evidence type="ECO:0000313" key="2">
    <source>
        <dbReference type="EMBL" id="KAL3308005.1"/>
    </source>
</evidence>
<dbReference type="InterPro" id="IPR016152">
    <property type="entry name" value="PTrfase/Anion_transptr"/>
</dbReference>
<comment type="caution">
    <text evidence="2">The sequence shown here is derived from an EMBL/GenBank/DDBJ whole genome shotgun (WGS) entry which is preliminary data.</text>
</comment>
<gene>
    <name evidence="2" type="ORF">Ciccas_013470</name>
</gene>